<dbReference type="AlphaFoldDB" id="A0AAE3VZ69"/>
<dbReference type="SUPFAM" id="SSF53383">
    <property type="entry name" value="PLP-dependent transferases"/>
    <property type="match status" value="1"/>
</dbReference>
<evidence type="ECO:0000256" key="2">
    <source>
        <dbReference type="PIRSR" id="PIRSR000390-1"/>
    </source>
</evidence>
<dbReference type="EC" id="2.6.1.59" evidence="5"/>
<organism evidence="5 6">
    <name type="scientific">Catenuloplanes indicus</name>
    <dbReference type="NCBI Taxonomy" id="137267"/>
    <lineage>
        <taxon>Bacteria</taxon>
        <taxon>Bacillati</taxon>
        <taxon>Actinomycetota</taxon>
        <taxon>Actinomycetes</taxon>
        <taxon>Micromonosporales</taxon>
        <taxon>Micromonosporaceae</taxon>
        <taxon>Catenuloplanes</taxon>
    </lineage>
</organism>
<dbReference type="GO" id="GO:0000271">
    <property type="term" value="P:polysaccharide biosynthetic process"/>
    <property type="evidence" value="ECO:0007669"/>
    <property type="project" value="TreeGrafter"/>
</dbReference>
<evidence type="ECO:0000256" key="3">
    <source>
        <dbReference type="PIRSR" id="PIRSR000390-2"/>
    </source>
</evidence>
<dbReference type="RefSeq" id="WP_307239539.1">
    <property type="nucleotide sequence ID" value="NZ_JAUSUZ010000001.1"/>
</dbReference>
<dbReference type="Gene3D" id="3.40.640.10">
    <property type="entry name" value="Type I PLP-dependent aspartate aminotransferase-like (Major domain)"/>
    <property type="match status" value="1"/>
</dbReference>
<feature type="modified residue" description="N6-(pyridoxal phosphate)lysine" evidence="3">
    <location>
        <position position="190"/>
    </location>
</feature>
<proteinExistence type="inferred from homology"/>
<evidence type="ECO:0000256" key="4">
    <source>
        <dbReference type="RuleBase" id="RU004508"/>
    </source>
</evidence>
<dbReference type="NCBIfam" id="NF008687">
    <property type="entry name" value="PRK11706.1"/>
    <property type="match status" value="1"/>
</dbReference>
<feature type="active site" description="Proton acceptor" evidence="2">
    <location>
        <position position="190"/>
    </location>
</feature>
<comment type="caution">
    <text evidence="5">The sequence shown here is derived from an EMBL/GenBank/DDBJ whole genome shotgun (WGS) entry which is preliminary data.</text>
</comment>
<dbReference type="PANTHER" id="PTHR30244">
    <property type="entry name" value="TRANSAMINASE"/>
    <property type="match status" value="1"/>
</dbReference>
<comment type="similarity">
    <text evidence="4">Belongs to the DegT/DnrJ/EryC1 family.</text>
</comment>
<evidence type="ECO:0000313" key="5">
    <source>
        <dbReference type="EMBL" id="MDQ0366312.1"/>
    </source>
</evidence>
<dbReference type="GO" id="GO:0030170">
    <property type="term" value="F:pyridoxal phosphate binding"/>
    <property type="evidence" value="ECO:0007669"/>
    <property type="project" value="TreeGrafter"/>
</dbReference>
<keyword evidence="3 4" id="KW-0663">Pyridoxal phosphate</keyword>
<dbReference type="Pfam" id="PF01041">
    <property type="entry name" value="DegT_DnrJ_EryC1"/>
    <property type="match status" value="1"/>
</dbReference>
<dbReference type="Proteomes" id="UP001240236">
    <property type="component" value="Unassembled WGS sequence"/>
</dbReference>
<sequence length="390" mass="42463">MTATTTTLTGIPFNRPYLCGLEREYVGEAIGLGALSGDGPFTARATGLLARLVDAPEALLATSCTHALEMAAILLDLRPGDEVIMPSFTFVSTANAFALRGAVPVFADCRPDTLNLDERLIEDAITSRTRAIVVVHYGGVACEMSEITAIAARHGLTVIEDNAHGLGGSYHGRPLGSLGALATQSFHVTKNVQCGEGGALIFNDLSWFSRAEIIREKGTNRSQFFRGMVDKYRWIDVGSSYLPADLLAAFLTAQLEAFDDIQRRRHAIWSAYDTRLATWAASIGVQRPVVPAGRDHPAHLYQLLMRDLTDRQEFIRHLGHRGIQATFHYQPLHAAPAGRRYGRTAPAGCPVTDDIADRLVRLPLFAGMTATELDQVIDAVTAYRPGNHEL</sequence>
<keyword evidence="5" id="KW-0032">Aminotransferase</keyword>
<evidence type="ECO:0000256" key="1">
    <source>
        <dbReference type="ARBA" id="ARBA00001933"/>
    </source>
</evidence>
<dbReference type="InterPro" id="IPR015422">
    <property type="entry name" value="PyrdxlP-dep_Trfase_small"/>
</dbReference>
<dbReference type="PIRSF" id="PIRSF000390">
    <property type="entry name" value="PLP_StrS"/>
    <property type="match status" value="1"/>
</dbReference>
<dbReference type="InterPro" id="IPR015421">
    <property type="entry name" value="PyrdxlP-dep_Trfase_major"/>
</dbReference>
<reference evidence="5 6" key="1">
    <citation type="submission" date="2023-07" db="EMBL/GenBank/DDBJ databases">
        <title>Sequencing the genomes of 1000 actinobacteria strains.</title>
        <authorList>
            <person name="Klenk H.-P."/>
        </authorList>
    </citation>
    <scope>NUCLEOTIDE SEQUENCE [LARGE SCALE GENOMIC DNA]</scope>
    <source>
        <strain evidence="5 6">DSM 44709</strain>
    </source>
</reference>
<protein>
    <submittedName>
        <fullName evidence="5">dTDP-4-amino-4,6-dideoxygalactose transaminase</fullName>
        <ecNumber evidence="5">2.6.1.59</ecNumber>
    </submittedName>
</protein>
<comment type="cofactor">
    <cofactor evidence="1">
        <name>pyridoxal 5'-phosphate</name>
        <dbReference type="ChEBI" id="CHEBI:597326"/>
    </cofactor>
</comment>
<keyword evidence="6" id="KW-1185">Reference proteome</keyword>
<accession>A0AAE3VZ69</accession>
<gene>
    <name evidence="5" type="ORF">J2S42_002981</name>
</gene>
<evidence type="ECO:0000313" key="6">
    <source>
        <dbReference type="Proteomes" id="UP001240236"/>
    </source>
</evidence>
<dbReference type="CDD" id="cd00616">
    <property type="entry name" value="AHBA_syn"/>
    <property type="match status" value="1"/>
</dbReference>
<dbReference type="InterPro" id="IPR015424">
    <property type="entry name" value="PyrdxlP-dep_Trfase"/>
</dbReference>
<dbReference type="PANTHER" id="PTHR30244:SF34">
    <property type="entry name" value="DTDP-4-AMINO-4,6-DIDEOXYGALACTOSE TRANSAMINASE"/>
    <property type="match status" value="1"/>
</dbReference>
<keyword evidence="5" id="KW-0808">Transferase</keyword>
<dbReference type="Gene3D" id="3.90.1150.10">
    <property type="entry name" value="Aspartate Aminotransferase, domain 1"/>
    <property type="match status" value="1"/>
</dbReference>
<dbReference type="InterPro" id="IPR000653">
    <property type="entry name" value="DegT/StrS_aminotransferase"/>
</dbReference>
<dbReference type="GO" id="GO:0019180">
    <property type="term" value="F:dTDP-4-amino-4,6-dideoxygalactose transaminase activity"/>
    <property type="evidence" value="ECO:0007669"/>
    <property type="project" value="UniProtKB-EC"/>
</dbReference>
<dbReference type="InterPro" id="IPR012749">
    <property type="entry name" value="WecE-like"/>
</dbReference>
<name>A0AAE3VZ69_9ACTN</name>
<dbReference type="NCBIfam" id="TIGR02379">
    <property type="entry name" value="ECA_wecE"/>
    <property type="match status" value="1"/>
</dbReference>
<dbReference type="EMBL" id="JAUSUZ010000001">
    <property type="protein sequence ID" value="MDQ0366312.1"/>
    <property type="molecule type" value="Genomic_DNA"/>
</dbReference>